<dbReference type="NCBIfam" id="TIGR01967">
    <property type="entry name" value="DEAH_box_HrpA"/>
    <property type="match status" value="1"/>
</dbReference>
<dbReference type="PANTHER" id="PTHR18934">
    <property type="entry name" value="ATP-DEPENDENT RNA HELICASE"/>
    <property type="match status" value="1"/>
</dbReference>
<keyword evidence="3 7" id="KW-0347">Helicase</keyword>
<dbReference type="PROSITE" id="PS51194">
    <property type="entry name" value="HELICASE_CTER"/>
    <property type="match status" value="1"/>
</dbReference>
<dbReference type="InterPro" id="IPR001650">
    <property type="entry name" value="Helicase_C-like"/>
</dbReference>
<evidence type="ECO:0000256" key="3">
    <source>
        <dbReference type="ARBA" id="ARBA00022806"/>
    </source>
</evidence>
<dbReference type="InterPro" id="IPR048333">
    <property type="entry name" value="HA2_WH"/>
</dbReference>
<dbReference type="GO" id="GO:0003724">
    <property type="term" value="F:RNA helicase activity"/>
    <property type="evidence" value="ECO:0007669"/>
    <property type="project" value="InterPro"/>
</dbReference>
<keyword evidence="1" id="KW-0547">Nucleotide-binding</keyword>
<dbReference type="SMART" id="SM00490">
    <property type="entry name" value="HELICc"/>
    <property type="match status" value="1"/>
</dbReference>
<dbReference type="InterPro" id="IPR011545">
    <property type="entry name" value="DEAD/DEAH_box_helicase_dom"/>
</dbReference>
<dbReference type="InterPro" id="IPR007502">
    <property type="entry name" value="Helicase-assoc_dom"/>
</dbReference>
<dbReference type="SUPFAM" id="SSF52540">
    <property type="entry name" value="P-loop containing nucleoside triphosphate hydrolases"/>
    <property type="match status" value="1"/>
</dbReference>
<dbReference type="InterPro" id="IPR010222">
    <property type="entry name" value="RNA_helicase_HrpA"/>
</dbReference>
<organism evidence="7 8">
    <name type="scientific">Sulfuricella denitrificans (strain DSM 22764 / NBRC 105220 / skB26)</name>
    <dbReference type="NCBI Taxonomy" id="1163617"/>
    <lineage>
        <taxon>Bacteria</taxon>
        <taxon>Pseudomonadati</taxon>
        <taxon>Pseudomonadota</taxon>
        <taxon>Betaproteobacteria</taxon>
        <taxon>Nitrosomonadales</taxon>
        <taxon>Sulfuricellaceae</taxon>
        <taxon>Sulfuricella</taxon>
    </lineage>
</organism>
<dbReference type="SMART" id="SM00487">
    <property type="entry name" value="DEXDc"/>
    <property type="match status" value="1"/>
</dbReference>
<evidence type="ECO:0000259" key="6">
    <source>
        <dbReference type="PROSITE" id="PS51194"/>
    </source>
</evidence>
<dbReference type="PANTHER" id="PTHR18934:SF99">
    <property type="entry name" value="ATP-DEPENDENT RNA HELICASE DHX37-RELATED"/>
    <property type="match status" value="1"/>
</dbReference>
<dbReference type="RefSeq" id="WP_009205233.1">
    <property type="nucleotide sequence ID" value="NC_022357.1"/>
</dbReference>
<dbReference type="Pfam" id="PF21010">
    <property type="entry name" value="HA2_C"/>
    <property type="match status" value="1"/>
</dbReference>
<dbReference type="InterPro" id="IPR027417">
    <property type="entry name" value="P-loop_NTPase"/>
</dbReference>
<evidence type="ECO:0000259" key="5">
    <source>
        <dbReference type="PROSITE" id="PS51192"/>
    </source>
</evidence>
<dbReference type="eggNOG" id="COG1643">
    <property type="taxonomic scope" value="Bacteria"/>
</dbReference>
<dbReference type="Pfam" id="PF07717">
    <property type="entry name" value="OB_NTP_bind"/>
    <property type="match status" value="1"/>
</dbReference>
<dbReference type="STRING" id="1163617.SCD_n02229"/>
<keyword evidence="4" id="KW-0067">ATP-binding</keyword>
<dbReference type="SMART" id="SM00847">
    <property type="entry name" value="HA2"/>
    <property type="match status" value="1"/>
</dbReference>
<dbReference type="FunFam" id="1.20.120.1080:FF:000005">
    <property type="entry name" value="ATP-dependent helicase HrpA"/>
    <property type="match status" value="1"/>
</dbReference>
<dbReference type="Pfam" id="PF04408">
    <property type="entry name" value="WHD_HA2"/>
    <property type="match status" value="1"/>
</dbReference>
<dbReference type="PROSITE" id="PS51192">
    <property type="entry name" value="HELICASE_ATP_BIND_1"/>
    <property type="match status" value="1"/>
</dbReference>
<dbReference type="GO" id="GO:0016787">
    <property type="term" value="F:hydrolase activity"/>
    <property type="evidence" value="ECO:0007669"/>
    <property type="project" value="UniProtKB-KW"/>
</dbReference>
<dbReference type="OrthoDB" id="9805617at2"/>
<dbReference type="Gene3D" id="3.40.50.300">
    <property type="entry name" value="P-loop containing nucleotide triphosphate hydrolases"/>
    <property type="match status" value="2"/>
</dbReference>
<dbReference type="Gene3D" id="1.20.120.1080">
    <property type="match status" value="1"/>
</dbReference>
<gene>
    <name evidence="7" type="ORF">SCD_n02229</name>
</gene>
<accession>S6B6A0</accession>
<dbReference type="GO" id="GO:0003723">
    <property type="term" value="F:RNA binding"/>
    <property type="evidence" value="ECO:0007669"/>
    <property type="project" value="TreeGrafter"/>
</dbReference>
<dbReference type="GO" id="GO:0005524">
    <property type="term" value="F:ATP binding"/>
    <property type="evidence" value="ECO:0007669"/>
    <property type="project" value="UniProtKB-KW"/>
</dbReference>
<evidence type="ECO:0000313" key="8">
    <source>
        <dbReference type="Proteomes" id="UP000015559"/>
    </source>
</evidence>
<dbReference type="InterPro" id="IPR024590">
    <property type="entry name" value="HrpA_C"/>
</dbReference>
<dbReference type="Proteomes" id="UP000015559">
    <property type="component" value="Chromosome"/>
</dbReference>
<keyword evidence="2" id="KW-0378">Hydrolase</keyword>
<evidence type="ECO:0000256" key="2">
    <source>
        <dbReference type="ARBA" id="ARBA00022801"/>
    </source>
</evidence>
<proteinExistence type="predicted"/>
<feature type="domain" description="Helicase C-terminal" evidence="6">
    <location>
        <begin position="263"/>
        <end position="434"/>
    </location>
</feature>
<dbReference type="CDD" id="cd18791">
    <property type="entry name" value="SF2_C_RHA"/>
    <property type="match status" value="1"/>
</dbReference>
<dbReference type="Pfam" id="PF00270">
    <property type="entry name" value="DEAD"/>
    <property type="match status" value="1"/>
</dbReference>
<dbReference type="InterPro" id="IPR011709">
    <property type="entry name" value="DEAD-box_helicase_OB_fold"/>
</dbReference>
<sequence>MISDRHAFRRQLDKLRALATANKPMDAPLQQLQGAVERSAGRLKQRLERLPVPTYPEELPVSGKRADIAAAIAANQVVIVCGETGSGKTTQLPKICLELQRGAAGLIGHTQPRRIAARTVASRISQELKSPLGQIVGYKVRFSDHTSADSYVKLMTDGILLAETQNDRFLSAYDTIIIDEAHERSLNIDFLLGYLKQILPKRPDLKVIVTSATIDAERFSNHFDGAPVIEVSGRLYPVEMRYRPLHQRKNEAGKIEDDISEANIEEAILDAVDEVSRTGSGDILIFLPGEREIRDTAEALRKHHPAGSEILPLFARLSAAEQERVFKPGGARRIVLATNVAETSLTVPGIRYVIDPGYARLLRYSYRSKVERLQVEKISQASANQRAGRCGRVMSGVCVRLYAEEDFNTRPAFTDPEIRRSNLAAVILRMKALGLADIEDFPFLEPPDSRAIVDGFKLLEELGAVDAQRALTETGRQLAKFPIDPRIARMILAAKAENCLTEVLIIASALSVQDPRDRPMDRQQAADDKHRQFQDDNSDFVAYIKLWAFYDEALKHKKSNRKLLDLCREHFLSATRLREWREIHGQLHAQVVEIGLRPNQTPASYEEIHRALLAGLLGNLGVKTESQEYAGAREIKFHLFPGSVIFKKAPKWVMAAELTETTKLYARCAAKIEPEWVEKVAVDLLRRHYFDPHWEKTTAQVAAYERVSLYGLTLVPRRRVHYGTINPIESRDIFIKGALVAGEFNTRAPFFEHNRKLVAEVEELEHKSRRQDVLVDEERIYAFYDARIPEGIHNGADFDKWRRGAEAQDKRLLFMNKDDLMRHGADAVTVELFPETLMIGETACRLAYRFEPGHPLDGVTLSVPLHLLNQMDAKRFDWLVPGMIREKLTVLVKGLPKRLRSACVPVPDFVTAALMEILPSPQPSPIKGERAITPSPLAGEGWGEGESRVLSEALAVFLRKKTGQEIPPDTWKEADLPLYLRMNFKVVDESGAEMASGRDLAALKENLGQAARLTFASAPELDIEKEGLTNWDFGDLPEKIAFTRHGQSLTGYPALEDDGDSVSIRLFDTPEAAESAMRAGVRRLLRLALNPQMKQLEKSLPGFTQTAILLRSVANPDDLKEDLLTAITDRAFLGDDELPRTTKDFATQKDRARTRLAAVSDGACRILATIATDYQAIQARLAAKPPGNIAADIREQLVNLVYKGFLNATPWEQLQHLPRYLKATVRRLEKLSGAVERDAKYTVAIRALWQDHQKRLEKHRKEGISDPELHKFRWMMEELRVSMFAQELKTPYPVSVKRLQKAWEGVKA</sequence>
<reference evidence="7 8" key="1">
    <citation type="journal article" date="2012" name="Appl. Environ. Microbiol.">
        <title>Draft genome sequence of a psychrotolerant sulfur-oxidizing bacterium, Sulfuricella denitrificans skB26, and proteomic insights into cold adaptation.</title>
        <authorList>
            <person name="Watanabe T."/>
            <person name="Kojima H."/>
            <person name="Fukui M."/>
        </authorList>
    </citation>
    <scope>NUCLEOTIDE SEQUENCE [LARGE SCALE GENOMIC DNA]</scope>
    <source>
        <strain evidence="8">skB26</strain>
    </source>
</reference>
<dbReference type="KEGG" id="sdr:SCD_n02229"/>
<dbReference type="Pfam" id="PF11898">
    <property type="entry name" value="DUF3418"/>
    <property type="match status" value="1"/>
</dbReference>
<evidence type="ECO:0000313" key="7">
    <source>
        <dbReference type="EMBL" id="BAN36037.1"/>
    </source>
</evidence>
<keyword evidence="8" id="KW-1185">Reference proteome</keyword>
<dbReference type="HOGENOM" id="CLU_001832_3_3_4"/>
<dbReference type="InterPro" id="IPR014001">
    <property type="entry name" value="Helicase_ATP-bd"/>
</dbReference>
<dbReference type="EMBL" id="AP013066">
    <property type="protein sequence ID" value="BAN36037.1"/>
    <property type="molecule type" value="Genomic_DNA"/>
</dbReference>
<evidence type="ECO:0000256" key="4">
    <source>
        <dbReference type="ARBA" id="ARBA00022840"/>
    </source>
</evidence>
<protein>
    <submittedName>
        <fullName evidence="7">ATP-dependent helicase HrpA</fullName>
    </submittedName>
</protein>
<evidence type="ECO:0000256" key="1">
    <source>
        <dbReference type="ARBA" id="ARBA00022741"/>
    </source>
</evidence>
<dbReference type="InterPro" id="IPR003593">
    <property type="entry name" value="AAA+_ATPase"/>
</dbReference>
<dbReference type="Pfam" id="PF00271">
    <property type="entry name" value="Helicase_C"/>
    <property type="match status" value="1"/>
</dbReference>
<feature type="domain" description="Helicase ATP-binding" evidence="5">
    <location>
        <begin position="69"/>
        <end position="232"/>
    </location>
</feature>
<dbReference type="FunFam" id="3.40.50.300:FF:000575">
    <property type="entry name" value="ATP-dependent helicase hrpA"/>
    <property type="match status" value="1"/>
</dbReference>
<name>S6B6A0_SULDS</name>
<dbReference type="SMART" id="SM00382">
    <property type="entry name" value="AAA"/>
    <property type="match status" value="1"/>
</dbReference>